<evidence type="ECO:0000313" key="7">
    <source>
        <dbReference type="EMBL" id="KAF2397890.1"/>
    </source>
</evidence>
<dbReference type="AlphaFoldDB" id="A0A6G1HPE8"/>
<gene>
    <name evidence="7" type="ORF">EJ06DRAFT_514587</name>
</gene>
<dbReference type="GO" id="GO:0005869">
    <property type="term" value="C:dynactin complex"/>
    <property type="evidence" value="ECO:0007669"/>
    <property type="project" value="TreeGrafter"/>
</dbReference>
<evidence type="ECO:0000256" key="1">
    <source>
        <dbReference type="ARBA" id="ARBA00004245"/>
    </source>
</evidence>
<accession>A0A6G1HPE8</accession>
<feature type="region of interest" description="Disordered" evidence="6">
    <location>
        <begin position="56"/>
        <end position="75"/>
    </location>
</feature>
<evidence type="ECO:0000256" key="2">
    <source>
        <dbReference type="ARBA" id="ARBA00022490"/>
    </source>
</evidence>
<evidence type="ECO:0000256" key="5">
    <source>
        <dbReference type="ARBA" id="ARBA00034865"/>
    </source>
</evidence>
<dbReference type="PANTHER" id="PTHR46126">
    <property type="entry name" value="DYNACTIN SUBUNIT 5"/>
    <property type="match status" value="1"/>
</dbReference>
<evidence type="ECO:0000313" key="8">
    <source>
        <dbReference type="Proteomes" id="UP000799640"/>
    </source>
</evidence>
<evidence type="ECO:0000256" key="4">
    <source>
        <dbReference type="ARBA" id="ARBA00034706"/>
    </source>
</evidence>
<dbReference type="EMBL" id="ML996702">
    <property type="protein sequence ID" value="KAF2397890.1"/>
    <property type="molecule type" value="Genomic_DNA"/>
</dbReference>
<dbReference type="SUPFAM" id="SSF51161">
    <property type="entry name" value="Trimeric LpxA-like enzymes"/>
    <property type="match status" value="1"/>
</dbReference>
<keyword evidence="3" id="KW-0206">Cytoskeleton</keyword>
<keyword evidence="2" id="KW-0963">Cytoplasm</keyword>
<organism evidence="7 8">
    <name type="scientific">Trichodelitschia bisporula</name>
    <dbReference type="NCBI Taxonomy" id="703511"/>
    <lineage>
        <taxon>Eukaryota</taxon>
        <taxon>Fungi</taxon>
        <taxon>Dikarya</taxon>
        <taxon>Ascomycota</taxon>
        <taxon>Pezizomycotina</taxon>
        <taxon>Dothideomycetes</taxon>
        <taxon>Dothideomycetes incertae sedis</taxon>
        <taxon>Phaeotrichales</taxon>
        <taxon>Phaeotrichaceae</taxon>
        <taxon>Trichodelitschia</taxon>
    </lineage>
</organism>
<dbReference type="PANTHER" id="PTHR46126:SF1">
    <property type="entry name" value="DYNACTIN SUBUNIT 5"/>
    <property type="match status" value="1"/>
</dbReference>
<dbReference type="InterPro" id="IPR011004">
    <property type="entry name" value="Trimer_LpxA-like_sf"/>
</dbReference>
<name>A0A6G1HPE8_9PEZI</name>
<dbReference type="Pfam" id="PF21711">
    <property type="entry name" value="DCTN5"/>
    <property type="match status" value="2"/>
</dbReference>
<proteinExistence type="inferred from homology"/>
<sequence length="207" mass="21661">MSTRTTASRKVAKGEYIETDSGNKVSRRANISGTANITLGGKTVIMADVHLRGDLTRTSSSSSKPGADGKPSTSISIGRCTVVSTGTVVKPPMRMSRGVFTFYPLKIGDNVFIGPNCHIQAASISSHVHIGAHAVLQPFVMVRENVKILPHSVVPAGMIIPPNSVVAGRPARIVGEVGEGWGVVVPGGGGEGWVEGGDLRELVRSIR</sequence>
<dbReference type="OrthoDB" id="417208at2759"/>
<protein>
    <recommendedName>
        <fullName evidence="5">Dynactin subunit 5</fullName>
    </recommendedName>
</protein>
<evidence type="ECO:0000256" key="3">
    <source>
        <dbReference type="ARBA" id="ARBA00023212"/>
    </source>
</evidence>
<dbReference type="CDD" id="cd03359">
    <property type="entry name" value="LbH_Dynactin_5"/>
    <property type="match status" value="1"/>
</dbReference>
<comment type="similarity">
    <text evidence="4">Belongs to the dynactin subunits 5/6 family. Dynactin subunit 5 subfamily.</text>
</comment>
<dbReference type="Gene3D" id="2.160.10.10">
    <property type="entry name" value="Hexapeptide repeat proteins"/>
    <property type="match status" value="1"/>
</dbReference>
<reference evidence="7" key="1">
    <citation type="journal article" date="2020" name="Stud. Mycol.">
        <title>101 Dothideomycetes genomes: a test case for predicting lifestyles and emergence of pathogens.</title>
        <authorList>
            <person name="Haridas S."/>
            <person name="Albert R."/>
            <person name="Binder M."/>
            <person name="Bloem J."/>
            <person name="Labutti K."/>
            <person name="Salamov A."/>
            <person name="Andreopoulos B."/>
            <person name="Baker S."/>
            <person name="Barry K."/>
            <person name="Bills G."/>
            <person name="Bluhm B."/>
            <person name="Cannon C."/>
            <person name="Castanera R."/>
            <person name="Culley D."/>
            <person name="Daum C."/>
            <person name="Ezra D."/>
            <person name="Gonzalez J."/>
            <person name="Henrissat B."/>
            <person name="Kuo A."/>
            <person name="Liang C."/>
            <person name="Lipzen A."/>
            <person name="Lutzoni F."/>
            <person name="Magnuson J."/>
            <person name="Mondo S."/>
            <person name="Nolan M."/>
            <person name="Ohm R."/>
            <person name="Pangilinan J."/>
            <person name="Park H.-J."/>
            <person name="Ramirez L."/>
            <person name="Alfaro M."/>
            <person name="Sun H."/>
            <person name="Tritt A."/>
            <person name="Yoshinaga Y."/>
            <person name="Zwiers L.-H."/>
            <person name="Turgeon B."/>
            <person name="Goodwin S."/>
            <person name="Spatafora J."/>
            <person name="Crous P."/>
            <person name="Grigoriev I."/>
        </authorList>
    </citation>
    <scope>NUCLEOTIDE SEQUENCE</scope>
    <source>
        <strain evidence="7">CBS 262.69</strain>
    </source>
</reference>
<dbReference type="Proteomes" id="UP000799640">
    <property type="component" value="Unassembled WGS sequence"/>
</dbReference>
<comment type="subcellular location">
    <subcellularLocation>
        <location evidence="1">Cytoplasm</location>
        <location evidence="1">Cytoskeleton</location>
    </subcellularLocation>
</comment>
<keyword evidence="8" id="KW-1185">Reference proteome</keyword>
<evidence type="ECO:0000256" key="6">
    <source>
        <dbReference type="SAM" id="MobiDB-lite"/>
    </source>
</evidence>
<dbReference type="InterPro" id="IPR047125">
    <property type="entry name" value="DCTN5"/>
</dbReference>